<dbReference type="Gene3D" id="3.40.50.720">
    <property type="entry name" value="NAD(P)-binding Rossmann-like Domain"/>
    <property type="match status" value="1"/>
</dbReference>
<dbReference type="InterPro" id="IPR036291">
    <property type="entry name" value="NAD(P)-bd_dom_sf"/>
</dbReference>
<proteinExistence type="predicted"/>
<evidence type="ECO:0000313" key="1">
    <source>
        <dbReference type="EMBL" id="EAT85292.1"/>
    </source>
</evidence>
<gene>
    <name evidence="1" type="ORF">SNOG_07826</name>
</gene>
<dbReference type="GeneID" id="5975046"/>
<sequence>MSNNQDLKMDQVFNVKDKVALVTGGGSGIGTVTVDGGYAIQVGN</sequence>
<accession>Q0UK88</accession>
<dbReference type="KEGG" id="pno:SNOG_07826"/>
<dbReference type="Proteomes" id="UP000001055">
    <property type="component" value="Unassembled WGS sequence"/>
</dbReference>
<name>Q0UK88_PHANO</name>
<dbReference type="SUPFAM" id="SSF51735">
    <property type="entry name" value="NAD(P)-binding Rossmann-fold domains"/>
    <property type="match status" value="1"/>
</dbReference>
<organism evidence="1 2">
    <name type="scientific">Phaeosphaeria nodorum (strain SN15 / ATCC MYA-4574 / FGSC 10173)</name>
    <name type="common">Glume blotch fungus</name>
    <name type="synonym">Parastagonospora nodorum</name>
    <dbReference type="NCBI Taxonomy" id="321614"/>
    <lineage>
        <taxon>Eukaryota</taxon>
        <taxon>Fungi</taxon>
        <taxon>Dikarya</taxon>
        <taxon>Ascomycota</taxon>
        <taxon>Pezizomycotina</taxon>
        <taxon>Dothideomycetes</taxon>
        <taxon>Pleosporomycetidae</taxon>
        <taxon>Pleosporales</taxon>
        <taxon>Pleosporineae</taxon>
        <taxon>Phaeosphaeriaceae</taxon>
        <taxon>Parastagonospora</taxon>
    </lineage>
</organism>
<dbReference type="RefSeq" id="XP_001798153.1">
    <property type="nucleotide sequence ID" value="XM_001798101.1"/>
</dbReference>
<dbReference type="HOGENOM" id="CLU_3224784_0_0_1"/>
<evidence type="ECO:0000313" key="2">
    <source>
        <dbReference type="Proteomes" id="UP000001055"/>
    </source>
</evidence>
<dbReference type="AlphaFoldDB" id="Q0UK88"/>
<dbReference type="InParanoid" id="Q0UK88"/>
<protein>
    <submittedName>
        <fullName evidence="1">Uncharacterized protein</fullName>
    </submittedName>
</protein>
<dbReference type="EMBL" id="CH445335">
    <property type="protein sequence ID" value="EAT85292.1"/>
    <property type="molecule type" value="Genomic_DNA"/>
</dbReference>
<reference evidence="2" key="1">
    <citation type="journal article" date="2007" name="Plant Cell">
        <title>Dothideomycete-plant interactions illuminated by genome sequencing and EST analysis of the wheat pathogen Stagonospora nodorum.</title>
        <authorList>
            <person name="Hane J.K."/>
            <person name="Lowe R.G."/>
            <person name="Solomon P.S."/>
            <person name="Tan K.C."/>
            <person name="Schoch C.L."/>
            <person name="Spatafora J.W."/>
            <person name="Crous P.W."/>
            <person name="Kodira C."/>
            <person name="Birren B.W."/>
            <person name="Galagan J.E."/>
            <person name="Torriani S.F."/>
            <person name="McDonald B.A."/>
            <person name="Oliver R.P."/>
        </authorList>
    </citation>
    <scope>NUCLEOTIDE SEQUENCE [LARGE SCALE GENOMIC DNA]</scope>
    <source>
        <strain evidence="2">SN15 / ATCC MYA-4574 / FGSC 10173</strain>
    </source>
</reference>